<proteinExistence type="predicted"/>
<name>A0ABV3CT27_STREX</name>
<dbReference type="RefSeq" id="WP_359205724.1">
    <property type="nucleotide sequence ID" value="NZ_JBEZAM010000008.1"/>
</dbReference>
<dbReference type="EMBL" id="JBEZAM010000008">
    <property type="protein sequence ID" value="MEU7293370.1"/>
    <property type="molecule type" value="Genomic_DNA"/>
</dbReference>
<evidence type="ECO:0000313" key="2">
    <source>
        <dbReference type="Proteomes" id="UP001551210"/>
    </source>
</evidence>
<sequence length="86" mass="9799">MTDEGTAKQQRARESVRIEFVPKEKMPDGHIVIPIEVSGTLVWGVLEGQMTDELRDEMNACLQHIVHSGLWRQNWDEGDTPPSHPH</sequence>
<keyword evidence="2" id="KW-1185">Reference proteome</keyword>
<dbReference type="Proteomes" id="UP001551210">
    <property type="component" value="Unassembled WGS sequence"/>
</dbReference>
<evidence type="ECO:0000313" key="1">
    <source>
        <dbReference type="EMBL" id="MEU7293370.1"/>
    </source>
</evidence>
<protein>
    <submittedName>
        <fullName evidence="1">Uncharacterized protein</fullName>
    </submittedName>
</protein>
<gene>
    <name evidence="1" type="ORF">AB0A76_09220</name>
</gene>
<reference evidence="1 2" key="1">
    <citation type="submission" date="2024-06" db="EMBL/GenBank/DDBJ databases">
        <title>The Natural Products Discovery Center: Release of the First 8490 Sequenced Strains for Exploring Actinobacteria Biosynthetic Diversity.</title>
        <authorList>
            <person name="Kalkreuter E."/>
            <person name="Kautsar S.A."/>
            <person name="Yang D."/>
            <person name="Bader C.D."/>
            <person name="Teijaro C.N."/>
            <person name="Fluegel L."/>
            <person name="Davis C.M."/>
            <person name="Simpson J.R."/>
            <person name="Lauterbach L."/>
            <person name="Steele A.D."/>
            <person name="Gui C."/>
            <person name="Meng S."/>
            <person name="Li G."/>
            <person name="Viehrig K."/>
            <person name="Ye F."/>
            <person name="Su P."/>
            <person name="Kiefer A.F."/>
            <person name="Nichols A."/>
            <person name="Cepeda A.J."/>
            <person name="Yan W."/>
            <person name="Fan B."/>
            <person name="Jiang Y."/>
            <person name="Adhikari A."/>
            <person name="Zheng C.-J."/>
            <person name="Schuster L."/>
            <person name="Cowan T.M."/>
            <person name="Smanski M.J."/>
            <person name="Chevrette M.G."/>
            <person name="De Carvalho L.P.S."/>
            <person name="Shen B."/>
        </authorList>
    </citation>
    <scope>NUCLEOTIDE SEQUENCE [LARGE SCALE GENOMIC DNA]</scope>
    <source>
        <strain evidence="1 2">NPDC045705</strain>
    </source>
</reference>
<organism evidence="1 2">
    <name type="scientific">Streptomyces exfoliatus</name>
    <name type="common">Streptomyces hydrogenans</name>
    <dbReference type="NCBI Taxonomy" id="1905"/>
    <lineage>
        <taxon>Bacteria</taxon>
        <taxon>Bacillati</taxon>
        <taxon>Actinomycetota</taxon>
        <taxon>Actinomycetes</taxon>
        <taxon>Kitasatosporales</taxon>
        <taxon>Streptomycetaceae</taxon>
        <taxon>Streptomyces</taxon>
    </lineage>
</organism>
<accession>A0ABV3CT27</accession>
<comment type="caution">
    <text evidence="1">The sequence shown here is derived from an EMBL/GenBank/DDBJ whole genome shotgun (WGS) entry which is preliminary data.</text>
</comment>